<proteinExistence type="inferred from homology"/>
<dbReference type="Gene3D" id="2.40.170.20">
    <property type="entry name" value="TonB-dependent receptor, beta-barrel domain"/>
    <property type="match status" value="1"/>
</dbReference>
<evidence type="ECO:0000313" key="13">
    <source>
        <dbReference type="EMBL" id="KEZ21062.1"/>
    </source>
</evidence>
<dbReference type="InterPro" id="IPR011662">
    <property type="entry name" value="Secretin/TonB_short_N"/>
</dbReference>
<dbReference type="PANTHER" id="PTHR47234:SF3">
    <property type="entry name" value="SECRETIN_TONB SHORT N-TERMINAL DOMAIN-CONTAINING PROTEIN"/>
    <property type="match status" value="1"/>
</dbReference>
<dbReference type="GO" id="GO:0009279">
    <property type="term" value="C:cell outer membrane"/>
    <property type="evidence" value="ECO:0007669"/>
    <property type="project" value="UniProtKB-SubCell"/>
</dbReference>
<keyword evidence="3 10" id="KW-1134">Transmembrane beta strand</keyword>
<sequence>MRSSNARCLTFLLCLATASSLTPVIGRAQDLPRQDYDLPAQSLGDALDAVSTRSGRSIGAAAAILQGRAAPALKGTLSAEEAVATLLAQSGLRYRLESSAIIIEGPDKLSPAQREEADPLVVVTGSRIRGAPIASPVIRLERDNLVRSGQTSLADVVRNIPQNYSGGLNHGVGFNTGSNNIDTGGASTINLRGLGSDATLTLLNGHRLAYNGSRQGIDVSAIPLGAVERIEIVADGASALYGSDAVAGVANIILRRDYDGLRFDLEAGLATQGGYLRQRYGATTGQRWEGGGFMASFEYARSSLLMSDERDFADSRPGVSILPPLEHHAVVVAGHQDLTSNLHFSADLLYDRRTTHTVQPGNPAGDLSVSRYIQPSVTRSFAIAPALTLDLPGQWHVGLSGVYGDEKLTSRNTYYVGDTPVASAQLCYCNEGQSVELVADGDLFHLPAGAVRVALGTGFRRNLLDGNQGPGNVANVYAVQKSYYGYGELGLPFVSPAMGWAGIHRLSASAALRYEDYPGIGDVLTPKLGLIYAPSRAIEFKASWGRSFRAPTLMQQHQAQTASLAAISAFGGTGYGADATGLLLSGGNPEVTPEKARSWTLGVDIHPPELAGLRLQLSYFNTRYQDRIVTPIALSSQSLRDPVYADFITYDPADAAVSALIAQAATFTNRTGLPVDPAKVVAIVNNRYTNASSQAIEGVDMLADYARPLGGGTLNASLNLSYLHFDQRFLPDQPVLPRSGQLFTPPHWRGRASLGWLDKDLSLNASLSYIGSVEDRRTANVVTVDGMRSLDLTARYILSRGALAGLELGLSVINALDDRPTEIASTSYIDSTYDSTNYAPIGRLITLSLGMAW</sequence>
<dbReference type="GO" id="GO:0006826">
    <property type="term" value="P:iron ion transport"/>
    <property type="evidence" value="ECO:0007669"/>
    <property type="project" value="UniProtKB-KW"/>
</dbReference>
<keyword evidence="5 10" id="KW-0812">Transmembrane</keyword>
<evidence type="ECO:0000256" key="7">
    <source>
        <dbReference type="ARBA" id="ARBA00023077"/>
    </source>
</evidence>
<keyword evidence="7 11" id="KW-0798">TonB box</keyword>
<dbReference type="Gene3D" id="3.55.50.30">
    <property type="match status" value="1"/>
</dbReference>
<dbReference type="InterPro" id="IPR037066">
    <property type="entry name" value="Plug_dom_sf"/>
</dbReference>
<dbReference type="EMBL" id="JGVR01000002">
    <property type="protein sequence ID" value="KEZ21062.1"/>
    <property type="molecule type" value="Genomic_DNA"/>
</dbReference>
<dbReference type="InterPro" id="IPR012910">
    <property type="entry name" value="Plug_dom"/>
</dbReference>
<dbReference type="SMART" id="SM00965">
    <property type="entry name" value="STN"/>
    <property type="match status" value="1"/>
</dbReference>
<dbReference type="PATRIC" id="fig|13690.10.peg.531"/>
<evidence type="ECO:0000256" key="11">
    <source>
        <dbReference type="RuleBase" id="RU003357"/>
    </source>
</evidence>
<dbReference type="PANTHER" id="PTHR47234">
    <property type="match status" value="1"/>
</dbReference>
<evidence type="ECO:0000256" key="6">
    <source>
        <dbReference type="ARBA" id="ARBA00023004"/>
    </source>
</evidence>
<dbReference type="Gene3D" id="2.170.130.10">
    <property type="entry name" value="TonB-dependent receptor, plug domain"/>
    <property type="match status" value="1"/>
</dbReference>
<keyword evidence="13" id="KW-0675">Receptor</keyword>
<dbReference type="InterPro" id="IPR000531">
    <property type="entry name" value="Beta-barrel_TonB"/>
</dbReference>
<evidence type="ECO:0000259" key="12">
    <source>
        <dbReference type="SMART" id="SM00965"/>
    </source>
</evidence>
<dbReference type="Pfam" id="PF07715">
    <property type="entry name" value="Plug"/>
    <property type="match status" value="1"/>
</dbReference>
<reference evidence="13 14" key="1">
    <citation type="submission" date="2014-03" db="EMBL/GenBank/DDBJ databases">
        <title>Genome sequence of Sphingobium yanoikuyae B1.</title>
        <authorList>
            <person name="Gan H.M."/>
            <person name="Gan H.Y."/>
            <person name="Savka M.A."/>
        </authorList>
    </citation>
    <scope>NUCLEOTIDE SEQUENCE [LARGE SCALE GENOMIC DNA]</scope>
    <source>
        <strain evidence="13 14">B1</strain>
    </source>
</reference>
<accession>A0A084ESX0</accession>
<evidence type="ECO:0000256" key="10">
    <source>
        <dbReference type="PROSITE-ProRule" id="PRU01360"/>
    </source>
</evidence>
<dbReference type="eggNOG" id="COG4771">
    <property type="taxonomic scope" value="Bacteria"/>
</dbReference>
<keyword evidence="8 10" id="KW-0472">Membrane</keyword>
<dbReference type="InterPro" id="IPR039426">
    <property type="entry name" value="TonB-dep_rcpt-like"/>
</dbReference>
<keyword evidence="9 10" id="KW-0998">Cell outer membrane</keyword>
<evidence type="ECO:0000256" key="3">
    <source>
        <dbReference type="ARBA" id="ARBA00022452"/>
    </source>
</evidence>
<comment type="subcellular location">
    <subcellularLocation>
        <location evidence="1 10">Cell outer membrane</location>
        <topology evidence="1 10">Multi-pass membrane protein</topology>
    </subcellularLocation>
</comment>
<evidence type="ECO:0000256" key="8">
    <source>
        <dbReference type="ARBA" id="ARBA00023136"/>
    </source>
</evidence>
<evidence type="ECO:0000256" key="2">
    <source>
        <dbReference type="ARBA" id="ARBA00022448"/>
    </source>
</evidence>
<dbReference type="RefSeq" id="WP_162181933.1">
    <property type="nucleotide sequence ID" value="NZ_JGVR01000002.1"/>
</dbReference>
<comment type="similarity">
    <text evidence="10 11">Belongs to the TonB-dependent receptor family.</text>
</comment>
<keyword evidence="2 10" id="KW-0813">Transport</keyword>
<feature type="domain" description="Secretin/TonB short N-terminal" evidence="12">
    <location>
        <begin position="56"/>
        <end position="106"/>
    </location>
</feature>
<dbReference type="Proteomes" id="UP000028534">
    <property type="component" value="Unassembled WGS sequence"/>
</dbReference>
<protein>
    <submittedName>
        <fullName evidence="13">TonB-dependent receptor</fullName>
    </submittedName>
</protein>
<evidence type="ECO:0000256" key="4">
    <source>
        <dbReference type="ARBA" id="ARBA00022496"/>
    </source>
</evidence>
<keyword evidence="4" id="KW-0406">Ion transport</keyword>
<dbReference type="Pfam" id="PF00593">
    <property type="entry name" value="TonB_dep_Rec_b-barrel"/>
    <property type="match status" value="1"/>
</dbReference>
<evidence type="ECO:0000256" key="9">
    <source>
        <dbReference type="ARBA" id="ARBA00023237"/>
    </source>
</evidence>
<evidence type="ECO:0000313" key="14">
    <source>
        <dbReference type="Proteomes" id="UP000028534"/>
    </source>
</evidence>
<dbReference type="SUPFAM" id="SSF56935">
    <property type="entry name" value="Porins"/>
    <property type="match status" value="1"/>
</dbReference>
<evidence type="ECO:0000256" key="1">
    <source>
        <dbReference type="ARBA" id="ARBA00004571"/>
    </source>
</evidence>
<dbReference type="InterPro" id="IPR036942">
    <property type="entry name" value="Beta-barrel_TonB_sf"/>
</dbReference>
<evidence type="ECO:0000256" key="5">
    <source>
        <dbReference type="ARBA" id="ARBA00022692"/>
    </source>
</evidence>
<gene>
    <name evidence="13" type="ORF">CP98_00511</name>
</gene>
<dbReference type="PROSITE" id="PS52016">
    <property type="entry name" value="TONB_DEPENDENT_REC_3"/>
    <property type="match status" value="1"/>
</dbReference>
<keyword evidence="4" id="KW-0410">Iron transport</keyword>
<name>A0A084ESX0_SPHYA</name>
<comment type="caution">
    <text evidence="13">The sequence shown here is derived from an EMBL/GenBank/DDBJ whole genome shotgun (WGS) entry which is preliminary data.</text>
</comment>
<keyword evidence="6" id="KW-0408">Iron</keyword>
<organism evidence="13 14">
    <name type="scientific">Sphingobium yanoikuyae</name>
    <name type="common">Sphingomonas yanoikuyae</name>
    <dbReference type="NCBI Taxonomy" id="13690"/>
    <lineage>
        <taxon>Bacteria</taxon>
        <taxon>Pseudomonadati</taxon>
        <taxon>Pseudomonadota</taxon>
        <taxon>Alphaproteobacteria</taxon>
        <taxon>Sphingomonadales</taxon>
        <taxon>Sphingomonadaceae</taxon>
        <taxon>Sphingobium</taxon>
    </lineage>
</organism>
<dbReference type="AlphaFoldDB" id="A0A084ESX0"/>